<dbReference type="Gene3D" id="2.40.128.130">
    <property type="entry name" value="Autotransporter beta-domain"/>
    <property type="match status" value="1"/>
</dbReference>
<feature type="domain" description="Autotransporter" evidence="2">
    <location>
        <begin position="664"/>
        <end position="945"/>
    </location>
</feature>
<dbReference type="Proteomes" id="UP000237682">
    <property type="component" value="Unassembled WGS sequence"/>
</dbReference>
<dbReference type="Gene3D" id="2.160.20.20">
    <property type="match status" value="1"/>
</dbReference>
<keyword evidence="4" id="KW-1185">Reference proteome</keyword>
<dbReference type="InterPro" id="IPR011050">
    <property type="entry name" value="Pectin_lyase_fold/virulence"/>
</dbReference>
<dbReference type="AlphaFoldDB" id="A0A2S9QJ34"/>
<reference evidence="3 4" key="1">
    <citation type="submission" date="2018-02" db="EMBL/GenBank/DDBJ databases">
        <title>Whole genome sequencing of endophytic bacterium.</title>
        <authorList>
            <person name="Eedara R."/>
            <person name="Podile A.R."/>
        </authorList>
    </citation>
    <scope>NUCLEOTIDE SEQUENCE [LARGE SCALE GENOMIC DNA]</scope>
    <source>
        <strain evidence="3 4">RP1T</strain>
    </source>
</reference>
<protein>
    <recommendedName>
        <fullName evidence="2">Autotransporter domain-containing protein</fullName>
    </recommendedName>
</protein>
<dbReference type="OrthoDB" id="9804931at2"/>
<dbReference type="NCBIfam" id="TIGR01414">
    <property type="entry name" value="autotrans_barl"/>
    <property type="match status" value="1"/>
</dbReference>
<feature type="chain" id="PRO_5015777329" description="Autotransporter domain-containing protein" evidence="1">
    <location>
        <begin position="35"/>
        <end position="945"/>
    </location>
</feature>
<evidence type="ECO:0000256" key="1">
    <source>
        <dbReference type="SAM" id="SignalP"/>
    </source>
</evidence>
<dbReference type="InterPro" id="IPR012332">
    <property type="entry name" value="Autotransporter_pectin_lyase_C"/>
</dbReference>
<feature type="signal peptide" evidence="1">
    <location>
        <begin position="1"/>
        <end position="34"/>
    </location>
</feature>
<dbReference type="RefSeq" id="WP_105860294.1">
    <property type="nucleotide sequence ID" value="NZ_PUEJ01000001.1"/>
</dbReference>
<comment type="caution">
    <text evidence="3">The sequence shown here is derived from an EMBL/GenBank/DDBJ whole genome shotgun (WGS) entry which is preliminary data.</text>
</comment>
<dbReference type="PROSITE" id="PS51208">
    <property type="entry name" value="AUTOTRANSPORTER"/>
    <property type="match status" value="1"/>
</dbReference>
<dbReference type="InterPro" id="IPR006315">
    <property type="entry name" value="OM_autotransptr_brl_dom"/>
</dbReference>
<dbReference type="EMBL" id="PUEJ01000001">
    <property type="protein sequence ID" value="PRH89330.1"/>
    <property type="molecule type" value="Genomic_DNA"/>
</dbReference>
<gene>
    <name evidence="3" type="ORF">C5L14_01700</name>
</gene>
<name>A0A2S9QJ34_9HYPH</name>
<proteinExistence type="predicted"/>
<dbReference type="InterPro" id="IPR036709">
    <property type="entry name" value="Autotransporte_beta_dom_sf"/>
</dbReference>
<accession>A0A2S9QJ34</accession>
<evidence type="ECO:0000313" key="3">
    <source>
        <dbReference type="EMBL" id="PRH89330.1"/>
    </source>
</evidence>
<keyword evidence="1" id="KW-0732">Signal</keyword>
<evidence type="ECO:0000259" key="2">
    <source>
        <dbReference type="PROSITE" id="PS51208"/>
    </source>
</evidence>
<dbReference type="SUPFAM" id="SSF103515">
    <property type="entry name" value="Autotransporter"/>
    <property type="match status" value="1"/>
</dbReference>
<dbReference type="Pfam" id="PF03797">
    <property type="entry name" value="Autotransporter"/>
    <property type="match status" value="1"/>
</dbReference>
<dbReference type="GO" id="GO:0019867">
    <property type="term" value="C:outer membrane"/>
    <property type="evidence" value="ECO:0007669"/>
    <property type="project" value="InterPro"/>
</dbReference>
<dbReference type="SMART" id="SM00869">
    <property type="entry name" value="Autotransporter"/>
    <property type="match status" value="1"/>
</dbReference>
<dbReference type="SUPFAM" id="SSF51126">
    <property type="entry name" value="Pectin lyase-like"/>
    <property type="match status" value="1"/>
</dbReference>
<sequence>MTPIGNARFPLPRRPLLSFLLASSAVMLCQSAFAQATASGGQTVEITTQQATCGGKICFQAYDEGSLLYSEAGTPVDVTVQQSWVDGPFYVGAQARDGGTIRFDGGGTFRVGSDAYGLWAGDPFHQVAAGTITANDLTFDLGAGSWGVGVNYGSTITLDGTTTMTAHGGATIGIEAYSGTITLNGPIQANGSWLPFALAHGAGNIVFNGGGTVSATGGTWVVFSLDGGRISMKNMAVRADTATNVGTDLLRSDWDRGTFSITDSTFEGTNTGGAINAFHASGNRNSTSLTLDNSQIKLNSAGTGIAVEGAHATVTLTRGSAITAFASNKGGLLAHITDRPAPGEILSPGILTLGAQDSTLSGNVQVEASGEAGANEFDLRLNGSALWRGNVMVGSGSRASVAIAGTSRWIGSASNATTVVLSSATALWAIPGGGNSTVTGTVRNAGKIAFQAGGPTTLTVRNFVNDGGTIQVNINAAGQNDFIHATGTATINGGTVSVIPATGTYTIGQTYKILTANGGITGQFSKVVDNAPFVDLGLSQNANNIYLKVTRNDTTFASVATNESQHAVADSVETLASGNALYQAVAKAPNVASARQAFSTLSGDVHASARSVLVQDSGLIRDAVLNRLYSADLDAIIPAAMLPGPTAYAGNMPAAAPAPFGSATPAALSGLWAQGFGSWGHLGGGGRDARIDHDTGGFLIGFDTLVQGSFLQDWRLGALAGYSHSSFDVDARAASGTADNYHVGLYAGRQWNALALRLGATYTWHDIDSDRAVALPGFADRLTTSYDAGTAQLFGELGYRIDTQAFRLEPFINAAYLNLHTDGFRETGGDAALTGRGDTSNLGFTTLGLRVATSFDLTEGTSATLQATLGWRHAFGDIRPTAALALANGSAFTASGTPIARDAVVVDTGISVALSHAASLGVSYSGQFGEKAIDQSVRGNFVWKF</sequence>
<evidence type="ECO:0000313" key="4">
    <source>
        <dbReference type="Proteomes" id="UP000237682"/>
    </source>
</evidence>
<organism evidence="3 4">
    <name type="scientific">Labrys okinawensis</name>
    <dbReference type="NCBI Taxonomy" id="346911"/>
    <lineage>
        <taxon>Bacteria</taxon>
        <taxon>Pseudomonadati</taxon>
        <taxon>Pseudomonadota</taxon>
        <taxon>Alphaproteobacteria</taxon>
        <taxon>Hyphomicrobiales</taxon>
        <taxon>Xanthobacteraceae</taxon>
        <taxon>Labrys</taxon>
    </lineage>
</organism>
<dbReference type="InterPro" id="IPR005546">
    <property type="entry name" value="Autotransporte_beta"/>
</dbReference>